<protein>
    <recommendedName>
        <fullName evidence="6">Major facilitator superfamily (MFS) profile domain-containing protein</fullName>
    </recommendedName>
</protein>
<dbReference type="GO" id="GO:0006820">
    <property type="term" value="P:monoatomic anion transport"/>
    <property type="evidence" value="ECO:0007669"/>
    <property type="project" value="TreeGrafter"/>
</dbReference>
<feature type="transmembrane region" description="Helical" evidence="5">
    <location>
        <begin position="27"/>
        <end position="53"/>
    </location>
</feature>
<feature type="non-terminal residue" evidence="7">
    <location>
        <position position="97"/>
    </location>
</feature>
<evidence type="ECO:0000256" key="5">
    <source>
        <dbReference type="SAM" id="Phobius"/>
    </source>
</evidence>
<feature type="domain" description="Major facilitator superfamily (MFS) profile" evidence="6">
    <location>
        <begin position="1"/>
        <end position="97"/>
    </location>
</feature>
<keyword evidence="3 5" id="KW-1133">Transmembrane helix</keyword>
<sequence length="97" mass="10651">LLSARFYGSCLSVAFSGAVSDRFGADLILSMVLALSSILTLLTPFFSFIDYYVVLFSRLMLGFIESFHQPAINCLASVWFPAEEKAMAASIYTAGYQ</sequence>
<dbReference type="GO" id="GO:0022857">
    <property type="term" value="F:transmembrane transporter activity"/>
    <property type="evidence" value="ECO:0007669"/>
    <property type="project" value="InterPro"/>
</dbReference>
<dbReference type="InterPro" id="IPR020846">
    <property type="entry name" value="MFS_dom"/>
</dbReference>
<dbReference type="InterPro" id="IPR036259">
    <property type="entry name" value="MFS_trans_sf"/>
</dbReference>
<evidence type="ECO:0000259" key="6">
    <source>
        <dbReference type="PROSITE" id="PS50850"/>
    </source>
</evidence>
<evidence type="ECO:0000256" key="4">
    <source>
        <dbReference type="ARBA" id="ARBA00023136"/>
    </source>
</evidence>
<keyword evidence="8" id="KW-1185">Reference proteome</keyword>
<dbReference type="Pfam" id="PF07690">
    <property type="entry name" value="MFS_1"/>
    <property type="match status" value="1"/>
</dbReference>
<dbReference type="Proteomes" id="UP001432027">
    <property type="component" value="Unassembled WGS sequence"/>
</dbReference>
<evidence type="ECO:0000256" key="1">
    <source>
        <dbReference type="ARBA" id="ARBA00004141"/>
    </source>
</evidence>
<dbReference type="PANTHER" id="PTHR11662">
    <property type="entry name" value="SOLUTE CARRIER FAMILY 17"/>
    <property type="match status" value="1"/>
</dbReference>
<name>A0AAV5TKQ5_9BILA</name>
<evidence type="ECO:0000313" key="7">
    <source>
        <dbReference type="EMBL" id="GMS94894.1"/>
    </source>
</evidence>
<comment type="caution">
    <text evidence="7">The sequence shown here is derived from an EMBL/GenBank/DDBJ whole genome shotgun (WGS) entry which is preliminary data.</text>
</comment>
<keyword evidence="2 5" id="KW-0812">Transmembrane</keyword>
<dbReference type="GO" id="GO:0016020">
    <property type="term" value="C:membrane"/>
    <property type="evidence" value="ECO:0007669"/>
    <property type="project" value="UniProtKB-SubCell"/>
</dbReference>
<dbReference type="EMBL" id="BTSX01000004">
    <property type="protein sequence ID" value="GMS94894.1"/>
    <property type="molecule type" value="Genomic_DNA"/>
</dbReference>
<dbReference type="PROSITE" id="PS50850">
    <property type="entry name" value="MFS"/>
    <property type="match status" value="1"/>
</dbReference>
<evidence type="ECO:0000256" key="2">
    <source>
        <dbReference type="ARBA" id="ARBA00022692"/>
    </source>
</evidence>
<dbReference type="InterPro" id="IPR050382">
    <property type="entry name" value="MFS_Na/Anion_cotransporter"/>
</dbReference>
<dbReference type="Gene3D" id="1.20.1250.20">
    <property type="entry name" value="MFS general substrate transporter like domains"/>
    <property type="match status" value="1"/>
</dbReference>
<reference evidence="7" key="1">
    <citation type="submission" date="2023-10" db="EMBL/GenBank/DDBJ databases">
        <title>Genome assembly of Pristionchus species.</title>
        <authorList>
            <person name="Yoshida K."/>
            <person name="Sommer R.J."/>
        </authorList>
    </citation>
    <scope>NUCLEOTIDE SEQUENCE</scope>
    <source>
        <strain evidence="7">RS0144</strain>
    </source>
</reference>
<gene>
    <name evidence="7" type="ORF">PENTCL1PPCAC_17069</name>
</gene>
<evidence type="ECO:0000313" key="8">
    <source>
        <dbReference type="Proteomes" id="UP001432027"/>
    </source>
</evidence>
<dbReference type="AlphaFoldDB" id="A0AAV5TKQ5"/>
<accession>A0AAV5TKQ5</accession>
<proteinExistence type="predicted"/>
<feature type="non-terminal residue" evidence="7">
    <location>
        <position position="1"/>
    </location>
</feature>
<comment type="subcellular location">
    <subcellularLocation>
        <location evidence="1">Membrane</location>
        <topology evidence="1">Multi-pass membrane protein</topology>
    </subcellularLocation>
</comment>
<dbReference type="PANTHER" id="PTHR11662:SF405">
    <property type="entry name" value="PROTEIN CBG12249"/>
    <property type="match status" value="1"/>
</dbReference>
<organism evidence="7 8">
    <name type="scientific">Pristionchus entomophagus</name>
    <dbReference type="NCBI Taxonomy" id="358040"/>
    <lineage>
        <taxon>Eukaryota</taxon>
        <taxon>Metazoa</taxon>
        <taxon>Ecdysozoa</taxon>
        <taxon>Nematoda</taxon>
        <taxon>Chromadorea</taxon>
        <taxon>Rhabditida</taxon>
        <taxon>Rhabditina</taxon>
        <taxon>Diplogasteromorpha</taxon>
        <taxon>Diplogasteroidea</taxon>
        <taxon>Neodiplogasteridae</taxon>
        <taxon>Pristionchus</taxon>
    </lineage>
</organism>
<dbReference type="SUPFAM" id="SSF103473">
    <property type="entry name" value="MFS general substrate transporter"/>
    <property type="match status" value="1"/>
</dbReference>
<dbReference type="InterPro" id="IPR011701">
    <property type="entry name" value="MFS"/>
</dbReference>
<keyword evidence="4 5" id="KW-0472">Membrane</keyword>
<evidence type="ECO:0000256" key="3">
    <source>
        <dbReference type="ARBA" id="ARBA00022989"/>
    </source>
</evidence>